<gene>
    <name evidence="1" type="ORF">ARMOST_14417</name>
</gene>
<organism evidence="1 2">
    <name type="scientific">Armillaria ostoyae</name>
    <name type="common">Armillaria root rot fungus</name>
    <dbReference type="NCBI Taxonomy" id="47428"/>
    <lineage>
        <taxon>Eukaryota</taxon>
        <taxon>Fungi</taxon>
        <taxon>Dikarya</taxon>
        <taxon>Basidiomycota</taxon>
        <taxon>Agaricomycotina</taxon>
        <taxon>Agaricomycetes</taxon>
        <taxon>Agaricomycetidae</taxon>
        <taxon>Agaricales</taxon>
        <taxon>Marasmiineae</taxon>
        <taxon>Physalacriaceae</taxon>
        <taxon>Armillaria</taxon>
    </lineage>
</organism>
<keyword evidence="2" id="KW-1185">Reference proteome</keyword>
<protein>
    <submittedName>
        <fullName evidence="1">Uncharacterized protein</fullName>
    </submittedName>
</protein>
<sequence>MIQFSSSNVQIVKRKVCIYARSLQSFKDVSRRLIARFQRASASPSESLDCVQLRCRTRPVSVDPATRLMAALVGGGRLLAYIPFPEWPLLLDIRYRTHYCSDSIWNRSHCPKPSPSQ</sequence>
<dbReference type="Proteomes" id="UP000219338">
    <property type="component" value="Unassembled WGS sequence"/>
</dbReference>
<dbReference type="AlphaFoldDB" id="A0A284RQH5"/>
<proteinExistence type="predicted"/>
<dbReference type="OrthoDB" id="2874131at2759"/>
<evidence type="ECO:0000313" key="1">
    <source>
        <dbReference type="EMBL" id="SJL11017.1"/>
    </source>
</evidence>
<evidence type="ECO:0000313" key="2">
    <source>
        <dbReference type="Proteomes" id="UP000219338"/>
    </source>
</evidence>
<dbReference type="EMBL" id="FUEG01000013">
    <property type="protein sequence ID" value="SJL11017.1"/>
    <property type="molecule type" value="Genomic_DNA"/>
</dbReference>
<accession>A0A284RQH5</accession>
<reference evidence="2" key="1">
    <citation type="journal article" date="2017" name="Nat. Ecol. Evol.">
        <title>Genome expansion and lineage-specific genetic innovations in the forest pathogenic fungi Armillaria.</title>
        <authorList>
            <person name="Sipos G."/>
            <person name="Prasanna A.N."/>
            <person name="Walter M.C."/>
            <person name="O'Connor E."/>
            <person name="Balint B."/>
            <person name="Krizsan K."/>
            <person name="Kiss B."/>
            <person name="Hess J."/>
            <person name="Varga T."/>
            <person name="Slot J."/>
            <person name="Riley R."/>
            <person name="Boka B."/>
            <person name="Rigling D."/>
            <person name="Barry K."/>
            <person name="Lee J."/>
            <person name="Mihaltcheva S."/>
            <person name="LaButti K."/>
            <person name="Lipzen A."/>
            <person name="Waldron R."/>
            <person name="Moloney N.M."/>
            <person name="Sperisen C."/>
            <person name="Kredics L."/>
            <person name="Vagvoelgyi C."/>
            <person name="Patrignani A."/>
            <person name="Fitzpatrick D."/>
            <person name="Nagy I."/>
            <person name="Doyle S."/>
            <person name="Anderson J.B."/>
            <person name="Grigoriev I.V."/>
            <person name="Gueldener U."/>
            <person name="Muensterkoetter M."/>
            <person name="Nagy L.G."/>
        </authorList>
    </citation>
    <scope>NUCLEOTIDE SEQUENCE [LARGE SCALE GENOMIC DNA]</scope>
    <source>
        <strain evidence="2">C18/9</strain>
    </source>
</reference>
<name>A0A284RQH5_ARMOS</name>